<dbReference type="Proteomes" id="UP000241206">
    <property type="component" value="Unassembled WGS sequence"/>
</dbReference>
<name>A0A2T4I131_9SPHN</name>
<proteinExistence type="predicted"/>
<organism evidence="1 2">
    <name type="scientific">Edaphosphingomonas fennica</name>
    <dbReference type="NCBI Taxonomy" id="114404"/>
    <lineage>
        <taxon>Bacteria</taxon>
        <taxon>Pseudomonadati</taxon>
        <taxon>Pseudomonadota</taxon>
        <taxon>Alphaproteobacteria</taxon>
        <taxon>Sphingomonadales</taxon>
        <taxon>Rhizorhabdaceae</taxon>
        <taxon>Edaphosphingomonas</taxon>
    </lineage>
</organism>
<protein>
    <recommendedName>
        <fullName evidence="3">Phytoene synthase</fullName>
    </recommendedName>
</protein>
<comment type="caution">
    <text evidence="1">The sequence shown here is derived from an EMBL/GenBank/DDBJ whole genome shotgun (WGS) entry which is preliminary data.</text>
</comment>
<dbReference type="AlphaFoldDB" id="A0A2T4I131"/>
<sequence length="217" mass="23165">MIPPDDPERALALVYAPADRRAALAVLWRLDERLGAVLAMAQEPMIRAIRLAWWREALEALDDGPPPDEPLLQDVAAHILPLGLAGADVAALEEGWAALADLPPDLGRHARARGRALFDLSARLLGEAAPRDLADAGEGWALIDRLAAGDGPDEDRAELQARAAALLARRRWPRALRPLGVLAALARHDARAGDPAARRQGSPARLGRAIVAGLLGR</sequence>
<evidence type="ECO:0000313" key="1">
    <source>
        <dbReference type="EMBL" id="PTD22540.1"/>
    </source>
</evidence>
<keyword evidence="2" id="KW-1185">Reference proteome</keyword>
<accession>A0A2T4I131</accession>
<dbReference type="RefSeq" id="WP_107394746.1">
    <property type="nucleotide sequence ID" value="NZ_PHHF01000041.1"/>
</dbReference>
<reference evidence="1 2" key="1">
    <citation type="submission" date="2017-11" db="EMBL/GenBank/DDBJ databases">
        <title>Sphingomonas oleivorans sp. nov., isolated from oil-contaminated soil.</title>
        <authorList>
            <person name="Wang L."/>
            <person name="Chen L."/>
        </authorList>
    </citation>
    <scope>NUCLEOTIDE SEQUENCE [LARGE SCALE GENOMIC DNA]</scope>
    <source>
        <strain evidence="1 2">K101</strain>
    </source>
</reference>
<evidence type="ECO:0000313" key="2">
    <source>
        <dbReference type="Proteomes" id="UP000241206"/>
    </source>
</evidence>
<gene>
    <name evidence="1" type="ORF">CV103_09270</name>
</gene>
<evidence type="ECO:0008006" key="3">
    <source>
        <dbReference type="Google" id="ProtNLM"/>
    </source>
</evidence>
<dbReference type="EMBL" id="PHHF01000041">
    <property type="protein sequence ID" value="PTD22540.1"/>
    <property type="molecule type" value="Genomic_DNA"/>
</dbReference>